<feature type="region of interest" description="Disordered" evidence="1">
    <location>
        <begin position="62"/>
        <end position="119"/>
    </location>
</feature>
<dbReference type="Proteomes" id="UP001066276">
    <property type="component" value="Chromosome 2_1"/>
</dbReference>
<gene>
    <name evidence="2" type="ORF">NDU88_005979</name>
</gene>
<organism evidence="2 3">
    <name type="scientific">Pleurodeles waltl</name>
    <name type="common">Iberian ribbed newt</name>
    <dbReference type="NCBI Taxonomy" id="8319"/>
    <lineage>
        <taxon>Eukaryota</taxon>
        <taxon>Metazoa</taxon>
        <taxon>Chordata</taxon>
        <taxon>Craniata</taxon>
        <taxon>Vertebrata</taxon>
        <taxon>Euteleostomi</taxon>
        <taxon>Amphibia</taxon>
        <taxon>Batrachia</taxon>
        <taxon>Caudata</taxon>
        <taxon>Salamandroidea</taxon>
        <taxon>Salamandridae</taxon>
        <taxon>Pleurodelinae</taxon>
        <taxon>Pleurodeles</taxon>
    </lineage>
</organism>
<comment type="caution">
    <text evidence="2">The sequence shown here is derived from an EMBL/GenBank/DDBJ whole genome shotgun (WGS) entry which is preliminary data.</text>
</comment>
<evidence type="ECO:0000313" key="2">
    <source>
        <dbReference type="EMBL" id="KAJ1202178.1"/>
    </source>
</evidence>
<keyword evidence="3" id="KW-1185">Reference proteome</keyword>
<dbReference type="EMBL" id="JANPWB010000003">
    <property type="protein sequence ID" value="KAJ1202178.1"/>
    <property type="molecule type" value="Genomic_DNA"/>
</dbReference>
<reference evidence="2" key="1">
    <citation type="journal article" date="2022" name="bioRxiv">
        <title>Sequencing and chromosome-scale assembly of the giantPleurodeles waltlgenome.</title>
        <authorList>
            <person name="Brown T."/>
            <person name="Elewa A."/>
            <person name="Iarovenko S."/>
            <person name="Subramanian E."/>
            <person name="Araus A.J."/>
            <person name="Petzold A."/>
            <person name="Susuki M."/>
            <person name="Suzuki K.-i.T."/>
            <person name="Hayashi T."/>
            <person name="Toyoda A."/>
            <person name="Oliveira C."/>
            <person name="Osipova E."/>
            <person name="Leigh N.D."/>
            <person name="Simon A."/>
            <person name="Yun M.H."/>
        </authorList>
    </citation>
    <scope>NUCLEOTIDE SEQUENCE</scope>
    <source>
        <strain evidence="2">20211129_DDA</strain>
        <tissue evidence="2">Liver</tissue>
    </source>
</reference>
<dbReference type="AlphaFoldDB" id="A0AAV7VPI4"/>
<sequence>MWTAGLTAVHKRDAMVVCGVIGLPKVPTDDPTVQGEESATITADEAASVTAGEFMTTPLVHHARETNEETDIDTEAGNLTPRPEMNESRPHRVAAYKPNPHTLDCNSEEEGDMTDPDRPAITEAAAGVKMAAQACGMT</sequence>
<proteinExistence type="predicted"/>
<accession>A0AAV7VPI4</accession>
<evidence type="ECO:0000256" key="1">
    <source>
        <dbReference type="SAM" id="MobiDB-lite"/>
    </source>
</evidence>
<protein>
    <submittedName>
        <fullName evidence="2">Uncharacterized protein</fullName>
    </submittedName>
</protein>
<name>A0AAV7VPI4_PLEWA</name>
<evidence type="ECO:0000313" key="3">
    <source>
        <dbReference type="Proteomes" id="UP001066276"/>
    </source>
</evidence>